<dbReference type="Proteomes" id="UP000262825">
    <property type="component" value="Unassembled WGS sequence"/>
</dbReference>
<keyword evidence="4" id="KW-0472">Membrane</keyword>
<dbReference type="Pfam" id="PF04097">
    <property type="entry name" value="Nic96"/>
    <property type="match status" value="1"/>
</dbReference>
<gene>
    <name evidence="5" type="ORF">SCODWIG_03695</name>
</gene>
<dbReference type="GO" id="GO:0005643">
    <property type="term" value="C:nuclear pore"/>
    <property type="evidence" value="ECO:0007669"/>
    <property type="project" value="UniProtKB-SubCell"/>
</dbReference>
<name>A0A376BBL0_9ASCO</name>
<keyword evidence="4" id="KW-0813">Transport</keyword>
<proteinExistence type="inferred from homology"/>
<dbReference type="AlphaFoldDB" id="A0A376BBL0"/>
<comment type="similarity">
    <text evidence="2 4">Belongs to the nucleoporin interacting component (NIC) family.</text>
</comment>
<dbReference type="GO" id="GO:0017056">
    <property type="term" value="F:structural constituent of nuclear pore"/>
    <property type="evidence" value="ECO:0007669"/>
    <property type="project" value="InterPro"/>
</dbReference>
<keyword evidence="4" id="KW-0906">Nuclear pore complex</keyword>
<sequence>MASTFRLPLFNNTIANNNNVGNVNGKLNNTNNNTKLNFNSSSKPTSSSVAAVNTNSNATTNLTTSGSFGNQGAAPIIATNGADKNNKIKNKKTRLTELVESSRNLPSLIGGESARNLSNTDSDLSLLGDSVQLSLSEIAKRSLQLGSSIDIKDYTRAHYLLAGSGLPIQDVEQYLKNLPNKNLQQSTLSATASTSTCPPSSNEKRVDLPYSDATQVNTINNGMKTSTDLDSYLRNKKDESILSSIENSLVVAAKDFDSFVNKNFNLDSWEKRKQEVRECFGILVKKRKVTSTFSNAPNASDYPLERVSWGNKSRELLTQVLENSRLNVNENILLRERFRKYASIIHELNNQRQNNVLGQLNFPLTETVLNDIFFSDSSNNSNSNSNNNNISSLAQYRQIIECWKILENCGSSKDVIQDSKKYLERQFLQYVDNLYKKNFNNEGLPTVVNKIRSFVEYKLKSSTTNQWKMKDLTIINDIPVWALIYYLLRAGCSSEALQVAIENKTSFRKIESSFLTYLKHYATSPNRELPVEFQTKLHTEYNQHIKNSLNGDPYRLAVYKIIGKCDLTRKTVTGVIFSVEDWLWFHLVLITDESSIGSALGDSLEKYSLEDFQNIVLSYGVAHFSANNYMQVLLLSGLYHEFVGYVLGDTKIIHEMDTMHLIFGLYYYGKLDNSKKSLVVTLDKILATYISSFIKSDPKVAVEYILLLTLDDTNENYIRTCHEMLRELVLSTKEFSILLGRVNNKDGTRVPGILELRYPLMKLKDKDEFLHTITERAARKADESGRVEDSLLLYQLSEEYDIVISIVNKNLSDLLSGFDYLQKHQQQELLWEETDDTNMITIASQLSEIYLNNSNLQITSKISSKNKETLLTLLKLVDIWRLFCNDEWQICLDLLNQVDLIPVFADEVTARRGATSLMINNEYIMKNIPNLLILTMSCVSHLVKILTGGNKPQNDESKGQQLKALKRIAKNCMTYSGITQYKMSKETYNILLNLEADL</sequence>
<dbReference type="GO" id="GO:0006606">
    <property type="term" value="P:protein import into nucleus"/>
    <property type="evidence" value="ECO:0007669"/>
    <property type="project" value="TreeGrafter"/>
</dbReference>
<evidence type="ECO:0000313" key="6">
    <source>
        <dbReference type="Proteomes" id="UP000262825"/>
    </source>
</evidence>
<dbReference type="GO" id="GO:0016973">
    <property type="term" value="P:poly(A)+ mRNA export from nucleus"/>
    <property type="evidence" value="ECO:0007669"/>
    <property type="project" value="TreeGrafter"/>
</dbReference>
<dbReference type="VEuPathDB" id="FungiDB:SCODWIG_03695"/>
<comment type="subcellular location">
    <subcellularLocation>
        <location evidence="1">Nucleus envelope</location>
    </subcellularLocation>
    <subcellularLocation>
        <location evidence="4">Nucleus</location>
        <location evidence="4">Nuclear pore complex</location>
    </subcellularLocation>
</comment>
<evidence type="ECO:0000256" key="4">
    <source>
        <dbReference type="RuleBase" id="RU364035"/>
    </source>
</evidence>
<evidence type="ECO:0000256" key="2">
    <source>
        <dbReference type="ARBA" id="ARBA00010186"/>
    </source>
</evidence>
<dbReference type="PANTHER" id="PTHR11225">
    <property type="entry name" value="NUCLEAR PORE COMPLEX PROTEIN NUP93 NUCLEOPORIN NUP93 DEAD EYE PROTEIN"/>
    <property type="match status" value="1"/>
</dbReference>
<keyword evidence="4" id="KW-0811">Translocation</keyword>
<evidence type="ECO:0000313" key="5">
    <source>
        <dbReference type="EMBL" id="SSD61934.1"/>
    </source>
</evidence>
<dbReference type="InterPro" id="IPR007231">
    <property type="entry name" value="Nucleoporin_int_Nup93/Nic96"/>
</dbReference>
<keyword evidence="4" id="KW-0653">Protein transport</keyword>
<reference evidence="6" key="1">
    <citation type="submission" date="2018-06" db="EMBL/GenBank/DDBJ databases">
        <authorList>
            <person name="Guldener U."/>
        </authorList>
    </citation>
    <scope>NUCLEOTIDE SEQUENCE [LARGE SCALE GENOMIC DNA]</scope>
    <source>
        <strain evidence="6">UTAD17</strain>
    </source>
</reference>
<accession>A0A376BBL0</accession>
<dbReference type="PANTHER" id="PTHR11225:SF4">
    <property type="entry name" value="NUCLEAR PORE COMPLEX PROTEIN NUP93"/>
    <property type="match status" value="1"/>
</dbReference>
<keyword evidence="4" id="KW-0509">mRNA transport</keyword>
<dbReference type="EMBL" id="UFAJ01001000">
    <property type="protein sequence ID" value="SSD61934.1"/>
    <property type="molecule type" value="Genomic_DNA"/>
</dbReference>
<evidence type="ECO:0000256" key="1">
    <source>
        <dbReference type="ARBA" id="ARBA00004259"/>
    </source>
</evidence>
<organism evidence="5 6">
    <name type="scientific">Saccharomycodes ludwigii</name>
    <dbReference type="NCBI Taxonomy" id="36035"/>
    <lineage>
        <taxon>Eukaryota</taxon>
        <taxon>Fungi</taxon>
        <taxon>Dikarya</taxon>
        <taxon>Ascomycota</taxon>
        <taxon>Saccharomycotina</taxon>
        <taxon>Saccharomycetes</taxon>
        <taxon>Saccharomycodales</taxon>
        <taxon>Saccharomycodaceae</taxon>
        <taxon>Saccharomycodes</taxon>
    </lineage>
</organism>
<keyword evidence="6" id="KW-1185">Reference proteome</keyword>
<evidence type="ECO:0000256" key="3">
    <source>
        <dbReference type="ARBA" id="ARBA00023242"/>
    </source>
</evidence>
<protein>
    <recommendedName>
        <fullName evidence="4">Nuclear pore protein</fullName>
    </recommendedName>
</protein>
<keyword evidence="3 4" id="KW-0539">Nucleus</keyword>